<evidence type="ECO:0000313" key="4">
    <source>
        <dbReference type="EMBL" id="RIV88441.1"/>
    </source>
</evidence>
<dbReference type="PANTHER" id="PTHR33755:SF9">
    <property type="entry name" value="TOXIN PARE1"/>
    <property type="match status" value="1"/>
</dbReference>
<dbReference type="PIRSF" id="PIRSF029218">
    <property type="entry name" value="ParE"/>
    <property type="match status" value="1"/>
</dbReference>
<protein>
    <recommendedName>
        <fullName evidence="3">Toxin</fullName>
    </recommendedName>
</protein>
<dbReference type="Pfam" id="PF05016">
    <property type="entry name" value="ParE_toxin"/>
    <property type="match status" value="1"/>
</dbReference>
<organism evidence="4 5">
    <name type="scientific">Aurantiacibacter xanthus</name>
    <dbReference type="NCBI Taxonomy" id="1784712"/>
    <lineage>
        <taxon>Bacteria</taxon>
        <taxon>Pseudomonadati</taxon>
        <taxon>Pseudomonadota</taxon>
        <taxon>Alphaproteobacteria</taxon>
        <taxon>Sphingomonadales</taxon>
        <taxon>Erythrobacteraceae</taxon>
        <taxon>Aurantiacibacter</taxon>
    </lineage>
</organism>
<keyword evidence="2" id="KW-1277">Toxin-antitoxin system</keyword>
<dbReference type="RefSeq" id="WP_119592452.1">
    <property type="nucleotide sequence ID" value="NZ_QXFM01000069.1"/>
</dbReference>
<sequence>MRELHLSRRADNDLLDIAHYTVAEFGPEQARNYRDQFRACFRSLLDNPLLGRSAEDIAPGLRRIRQQAHVVFYVPSDAAILIVRVLHHSMDFERHL</sequence>
<proteinExistence type="inferred from homology"/>
<keyword evidence="5" id="KW-1185">Reference proteome</keyword>
<dbReference type="OrthoDB" id="7173315at2"/>
<dbReference type="InterPro" id="IPR035093">
    <property type="entry name" value="RelE/ParE_toxin_dom_sf"/>
</dbReference>
<dbReference type="Gene3D" id="3.30.2310.20">
    <property type="entry name" value="RelE-like"/>
    <property type="match status" value="1"/>
</dbReference>
<comment type="caution">
    <text evidence="4">The sequence shown here is derived from an EMBL/GenBank/DDBJ whole genome shotgun (WGS) entry which is preliminary data.</text>
</comment>
<dbReference type="AlphaFoldDB" id="A0A3A1P5K9"/>
<dbReference type="EMBL" id="QXFM01000069">
    <property type="protein sequence ID" value="RIV88441.1"/>
    <property type="molecule type" value="Genomic_DNA"/>
</dbReference>
<evidence type="ECO:0000313" key="5">
    <source>
        <dbReference type="Proteomes" id="UP000265366"/>
    </source>
</evidence>
<name>A0A3A1P5K9_9SPHN</name>
<dbReference type="PANTHER" id="PTHR33755">
    <property type="entry name" value="TOXIN PARE1-RELATED"/>
    <property type="match status" value="1"/>
</dbReference>
<dbReference type="Proteomes" id="UP000265366">
    <property type="component" value="Unassembled WGS sequence"/>
</dbReference>
<reference evidence="4 5" key="1">
    <citation type="submission" date="2018-08" db="EMBL/GenBank/DDBJ databases">
        <title>Erythrobacter zhengii sp.nov., a bacterium isolated from deep-sea sediment.</title>
        <authorList>
            <person name="Fang C."/>
            <person name="Wu Y.-H."/>
            <person name="Sun C."/>
            <person name="Wang H."/>
            <person name="Cheng H."/>
            <person name="Meng F.-X."/>
            <person name="Wang C.-S."/>
            <person name="Xu X.-W."/>
        </authorList>
    </citation>
    <scope>NUCLEOTIDE SEQUENCE [LARGE SCALE GENOMIC DNA]</scope>
    <source>
        <strain evidence="4 5">CCTCC AB 2015396</strain>
    </source>
</reference>
<dbReference type="InterPro" id="IPR007712">
    <property type="entry name" value="RelE/ParE_toxin"/>
</dbReference>
<dbReference type="InterPro" id="IPR051803">
    <property type="entry name" value="TA_system_RelE-like_toxin"/>
</dbReference>
<comment type="similarity">
    <text evidence="1 3">Belongs to the RelE toxin family.</text>
</comment>
<evidence type="ECO:0000256" key="2">
    <source>
        <dbReference type="ARBA" id="ARBA00022649"/>
    </source>
</evidence>
<gene>
    <name evidence="4" type="ORF">D2V17_07450</name>
</gene>
<accession>A0A3A1P5K9</accession>
<evidence type="ECO:0000256" key="3">
    <source>
        <dbReference type="PIRNR" id="PIRNR029218"/>
    </source>
</evidence>
<dbReference type="InterPro" id="IPR028344">
    <property type="entry name" value="ParE1/4"/>
</dbReference>
<evidence type="ECO:0000256" key="1">
    <source>
        <dbReference type="ARBA" id="ARBA00006226"/>
    </source>
</evidence>